<dbReference type="InterPro" id="IPR015943">
    <property type="entry name" value="WD40/YVTN_repeat-like_dom_sf"/>
</dbReference>
<dbReference type="AlphaFoldDB" id="A0A0S4KJ87"/>
<keyword evidence="10" id="KW-1185">Reference proteome</keyword>
<dbReference type="PROSITE" id="PS50082">
    <property type="entry name" value="WD_REPEATS_2"/>
    <property type="match status" value="7"/>
</dbReference>
<evidence type="ECO:0000256" key="4">
    <source>
        <dbReference type="ARBA" id="ARBA00022980"/>
    </source>
</evidence>
<reference evidence="10" key="1">
    <citation type="submission" date="2015-09" db="EMBL/GenBank/DDBJ databases">
        <authorList>
            <consortium name="Pathogen Informatics"/>
        </authorList>
    </citation>
    <scope>NUCLEOTIDE SEQUENCE [LARGE SCALE GENOMIC DNA]</scope>
    <source>
        <strain evidence="10">Lake Konstanz</strain>
    </source>
</reference>
<feature type="repeat" description="WD" evidence="7">
    <location>
        <begin position="271"/>
        <end position="302"/>
    </location>
</feature>
<proteinExistence type="predicted"/>
<dbReference type="CDD" id="cd00200">
    <property type="entry name" value="WD40"/>
    <property type="match status" value="1"/>
</dbReference>
<dbReference type="InterPro" id="IPR036322">
    <property type="entry name" value="WD40_repeat_dom_sf"/>
</dbReference>
<dbReference type="GO" id="GO:0000027">
    <property type="term" value="P:ribosomal large subunit assembly"/>
    <property type="evidence" value="ECO:0007669"/>
    <property type="project" value="TreeGrafter"/>
</dbReference>
<evidence type="ECO:0000259" key="8">
    <source>
        <dbReference type="Pfam" id="PF08154"/>
    </source>
</evidence>
<dbReference type="InterPro" id="IPR020472">
    <property type="entry name" value="WD40_PAC1"/>
</dbReference>
<sequence>ACISSPSCWRTLGPPIFQWSTAGRCRPGCLKSTASTSTPYRSSNHWYIALRSVSSVVHHAHYVTLLQYLYFPLCFAKEKMPVRKRQRVDVVRENELKEAEEATPDHKVMCQLVDENGVATGSQVLLPASATPRQLDELLSQMLENEEQRSVPYAFFVGGEQVTETVMENLFKMQKDQFIEKQLKEGRRVRQQDVEQLEFQPPEEIVVSILYKPQAVFRVRPVTRCSATLDGHSEAVLIVCFSPDSRVLATGGGDKEIRIWDIFTSTPTDVLQGHNGWVQVLSWSPNSKYLVSGSRDGTLLSWTHDGDYGNFKSQKYKAHTNYVTHVAWEPLHRNIACDRFISASKDASMKVWRVGMGLQFCLSGHQSCISCVKWGGGGRIYSSSQDKTLMVWDDSNGAAVASLRGHAHWVNFIALSTDLVIRTGAFDHEEKKFDSPESAQEHALKRYDAVVSRFGGTERLVSCSDDNTLFLWNPQKTTNAVGRLTGHQGAVFHIQFSPDGTMIASCGADKSVKLWNANDGKFIVTFRGHVAPVYHVSWSLDSRMLVSGSRDSTLKLWSVGNKELVEDLSGHEDEIFSTDWSPDGQRVATGSKDKKIRIWVH</sequence>
<dbReference type="PANTHER" id="PTHR19848">
    <property type="entry name" value="WD40 REPEAT PROTEIN"/>
    <property type="match status" value="1"/>
</dbReference>
<dbReference type="SUPFAM" id="SSF50978">
    <property type="entry name" value="WD40 repeat-like"/>
    <property type="match status" value="1"/>
</dbReference>
<dbReference type="GO" id="GO:1990904">
    <property type="term" value="C:ribonucleoprotein complex"/>
    <property type="evidence" value="ECO:0007669"/>
    <property type="project" value="UniProtKB-KW"/>
</dbReference>
<organism evidence="9 10">
    <name type="scientific">Bodo saltans</name>
    <name type="common">Flagellated protozoan</name>
    <dbReference type="NCBI Taxonomy" id="75058"/>
    <lineage>
        <taxon>Eukaryota</taxon>
        <taxon>Discoba</taxon>
        <taxon>Euglenozoa</taxon>
        <taxon>Kinetoplastea</taxon>
        <taxon>Metakinetoplastina</taxon>
        <taxon>Eubodonida</taxon>
        <taxon>Bodonidae</taxon>
        <taxon>Bodo</taxon>
    </lineage>
</organism>
<dbReference type="GO" id="GO:0005840">
    <property type="term" value="C:ribosome"/>
    <property type="evidence" value="ECO:0007669"/>
    <property type="project" value="UniProtKB-KW"/>
</dbReference>
<comment type="subcellular location">
    <subcellularLocation>
        <location evidence="1">Nucleus</location>
        <location evidence="1">Nucleolus</location>
    </subcellularLocation>
</comment>
<dbReference type="Proteomes" id="UP000051952">
    <property type="component" value="Unassembled WGS sequence"/>
</dbReference>
<keyword evidence="3" id="KW-0677">Repeat</keyword>
<evidence type="ECO:0000256" key="7">
    <source>
        <dbReference type="PROSITE-ProRule" id="PRU00221"/>
    </source>
</evidence>
<dbReference type="GO" id="GO:0005730">
    <property type="term" value="C:nucleolus"/>
    <property type="evidence" value="ECO:0007669"/>
    <property type="project" value="UniProtKB-SubCell"/>
</dbReference>
<feature type="repeat" description="WD" evidence="7">
    <location>
        <begin position="568"/>
        <end position="601"/>
    </location>
</feature>
<dbReference type="PRINTS" id="PR00319">
    <property type="entry name" value="GPROTEINB"/>
</dbReference>
<evidence type="ECO:0000313" key="10">
    <source>
        <dbReference type="Proteomes" id="UP000051952"/>
    </source>
</evidence>
<dbReference type="VEuPathDB" id="TriTrypDB:BSAL_33345"/>
<dbReference type="Pfam" id="PF08154">
    <property type="entry name" value="NLE"/>
    <property type="match status" value="1"/>
</dbReference>
<keyword evidence="4" id="KW-0689">Ribosomal protein</keyword>
<evidence type="ECO:0000313" key="9">
    <source>
        <dbReference type="EMBL" id="CUI15233.1"/>
    </source>
</evidence>
<feature type="repeat" description="WD" evidence="7">
    <location>
        <begin position="229"/>
        <end position="270"/>
    </location>
</feature>
<feature type="repeat" description="WD" evidence="7">
    <location>
        <begin position="484"/>
        <end position="525"/>
    </location>
</feature>
<protein>
    <submittedName>
        <fullName evidence="9">Notchless homolog, putative</fullName>
    </submittedName>
</protein>
<feature type="repeat" description="WD" evidence="7">
    <location>
        <begin position="316"/>
        <end position="354"/>
    </location>
</feature>
<dbReference type="EMBL" id="CYKH01001954">
    <property type="protein sequence ID" value="CUI15233.1"/>
    <property type="molecule type" value="Genomic_DNA"/>
</dbReference>
<dbReference type="SMART" id="SM00320">
    <property type="entry name" value="WD40"/>
    <property type="match status" value="8"/>
</dbReference>
<evidence type="ECO:0000256" key="2">
    <source>
        <dbReference type="ARBA" id="ARBA00022574"/>
    </source>
</evidence>
<dbReference type="Pfam" id="PF00400">
    <property type="entry name" value="WD40"/>
    <property type="match status" value="7"/>
</dbReference>
<dbReference type="PANTHER" id="PTHR19848:SF0">
    <property type="entry name" value="NOTCHLESS PROTEIN HOMOLOG 1"/>
    <property type="match status" value="1"/>
</dbReference>
<keyword evidence="5" id="KW-0539">Nucleus</keyword>
<feature type="non-terminal residue" evidence="9">
    <location>
        <position position="1"/>
    </location>
</feature>
<feature type="repeat" description="WD" evidence="7">
    <location>
        <begin position="362"/>
        <end position="402"/>
    </location>
</feature>
<dbReference type="Gene3D" id="2.130.10.10">
    <property type="entry name" value="YVTN repeat-like/Quinoprotein amine dehydrogenase"/>
    <property type="match status" value="1"/>
</dbReference>
<evidence type="ECO:0000256" key="3">
    <source>
        <dbReference type="ARBA" id="ARBA00022737"/>
    </source>
</evidence>
<dbReference type="InterPro" id="IPR001632">
    <property type="entry name" value="WD40_G-protein_beta-like"/>
</dbReference>
<dbReference type="PRINTS" id="PR00320">
    <property type="entry name" value="GPROTEINBRPT"/>
</dbReference>
<evidence type="ECO:0000256" key="6">
    <source>
        <dbReference type="ARBA" id="ARBA00023274"/>
    </source>
</evidence>
<keyword evidence="6" id="KW-0687">Ribonucleoprotein</keyword>
<dbReference type="InterPro" id="IPR001680">
    <property type="entry name" value="WD40_rpt"/>
</dbReference>
<feature type="domain" description="NLE" evidence="8">
    <location>
        <begin position="108"/>
        <end position="168"/>
    </location>
</feature>
<dbReference type="OMA" id="AWEPYHR"/>
<keyword evidence="2 7" id="KW-0853">WD repeat</keyword>
<dbReference type="InterPro" id="IPR019775">
    <property type="entry name" value="WD40_repeat_CS"/>
</dbReference>
<dbReference type="PROSITE" id="PS50294">
    <property type="entry name" value="WD_REPEATS_REGION"/>
    <property type="match status" value="6"/>
</dbReference>
<evidence type="ECO:0000256" key="1">
    <source>
        <dbReference type="ARBA" id="ARBA00004604"/>
    </source>
</evidence>
<dbReference type="OrthoDB" id="10267436at2759"/>
<name>A0A0S4KJ87_BODSA</name>
<dbReference type="InterPro" id="IPR012972">
    <property type="entry name" value="NLE"/>
</dbReference>
<dbReference type="PROSITE" id="PS00678">
    <property type="entry name" value="WD_REPEATS_1"/>
    <property type="match status" value="2"/>
</dbReference>
<feature type="repeat" description="WD" evidence="7">
    <location>
        <begin position="526"/>
        <end position="567"/>
    </location>
</feature>
<accession>A0A0S4KJ87</accession>
<evidence type="ECO:0000256" key="5">
    <source>
        <dbReference type="ARBA" id="ARBA00023242"/>
    </source>
</evidence>
<gene>
    <name evidence="9" type="ORF">BSAL_33345</name>
</gene>